<dbReference type="PROSITE" id="PS00924">
    <property type="entry name" value="ASP_GLU_RACEMASE_2"/>
    <property type="match status" value="1"/>
</dbReference>
<comment type="function">
    <text evidence="7">Provides the (R)-glutamate required for cell wall biosynthesis.</text>
</comment>
<evidence type="ECO:0000313" key="10">
    <source>
        <dbReference type="Proteomes" id="UP000217265"/>
    </source>
</evidence>
<comment type="similarity">
    <text evidence="7">Belongs to the aspartate/glutamate racemases family.</text>
</comment>
<feature type="binding site" evidence="7">
    <location>
        <begin position="201"/>
        <end position="202"/>
    </location>
    <ligand>
        <name>substrate</name>
    </ligand>
</feature>
<dbReference type="GO" id="GO:0008360">
    <property type="term" value="P:regulation of cell shape"/>
    <property type="evidence" value="ECO:0007669"/>
    <property type="project" value="UniProtKB-KW"/>
</dbReference>
<accession>A0A290Q6P0</accession>
<dbReference type="SUPFAM" id="SSF53681">
    <property type="entry name" value="Aspartate/glutamate racemase"/>
    <property type="match status" value="2"/>
</dbReference>
<keyword evidence="10" id="KW-1185">Reference proteome</keyword>
<evidence type="ECO:0000256" key="3">
    <source>
        <dbReference type="ARBA" id="ARBA00022960"/>
    </source>
</evidence>
<dbReference type="Pfam" id="PF01177">
    <property type="entry name" value="Asp_Glu_race"/>
    <property type="match status" value="1"/>
</dbReference>
<evidence type="ECO:0000256" key="1">
    <source>
        <dbReference type="ARBA" id="ARBA00001602"/>
    </source>
</evidence>
<feature type="binding site" evidence="7">
    <location>
        <begin position="38"/>
        <end position="39"/>
    </location>
    <ligand>
        <name>substrate</name>
    </ligand>
</feature>
<dbReference type="GO" id="GO:0008881">
    <property type="term" value="F:glutamate racemase activity"/>
    <property type="evidence" value="ECO:0007669"/>
    <property type="project" value="UniProtKB-UniRule"/>
</dbReference>
<organism evidence="9 10">
    <name type="scientific">Nibricoccus aquaticus</name>
    <dbReference type="NCBI Taxonomy" id="2576891"/>
    <lineage>
        <taxon>Bacteria</taxon>
        <taxon>Pseudomonadati</taxon>
        <taxon>Verrucomicrobiota</taxon>
        <taxon>Opitutia</taxon>
        <taxon>Opitutales</taxon>
        <taxon>Opitutaceae</taxon>
        <taxon>Nibricoccus</taxon>
    </lineage>
</organism>
<dbReference type="PANTHER" id="PTHR21198:SF2">
    <property type="entry name" value="GLUTAMATE RACEMASE"/>
    <property type="match status" value="1"/>
</dbReference>
<dbReference type="InterPro" id="IPR015942">
    <property type="entry name" value="Asp/Glu/hydantoin_racemase"/>
</dbReference>
<dbReference type="KEGG" id="vbh:CMV30_10420"/>
<dbReference type="HAMAP" id="MF_00258">
    <property type="entry name" value="Glu_racemase"/>
    <property type="match status" value="1"/>
</dbReference>
<gene>
    <name evidence="7 9" type="primary">murI</name>
    <name evidence="9" type="ORF">CMV30_10420</name>
</gene>
<feature type="region of interest" description="Disordered" evidence="8">
    <location>
        <begin position="281"/>
        <end position="300"/>
    </location>
</feature>
<feature type="active site" description="Proton donor/acceptor" evidence="7">
    <location>
        <position position="200"/>
    </location>
</feature>
<dbReference type="InterPro" id="IPR001920">
    <property type="entry name" value="Asp/Glu_race"/>
</dbReference>
<dbReference type="InterPro" id="IPR018187">
    <property type="entry name" value="Asp/Glu_racemase_AS_1"/>
</dbReference>
<comment type="pathway">
    <text evidence="7">Cell wall biogenesis; peptidoglycan biosynthesis.</text>
</comment>
<feature type="binding site" evidence="7">
    <location>
        <begin position="6"/>
        <end position="7"/>
    </location>
    <ligand>
        <name>substrate</name>
    </ligand>
</feature>
<dbReference type="OrthoDB" id="9801055at2"/>
<keyword evidence="4 7" id="KW-0573">Peptidoglycan synthesis</keyword>
<proteinExistence type="inferred from homology"/>
<name>A0A290Q6P0_9BACT</name>
<sequence>MIGVFDSGFGGLTVLNSLFEALPAYDYLFLADSARAPYGARSPDVINDFTLESVEWLFEQGCTTVILACNTSSARALRNIQQLHLPRHRPHHRVLGVVRPSVEALIGLPPGTIPGETPPSSASGTVAVLATESTVTSDSYGIELRKLAPSLTLIQQACPLWVPLVEAGELSGPGAEFFLQRALTPVLERPEPPQRILLGCTHFPLLLPALRRLIPPGIEILDQGALVATRFADWLARHPEHESKLTRHGSRRFATTDDPAWFAARGERMLGHAFTAERARLRPILPTPSEDHRPPNALRR</sequence>
<evidence type="ECO:0000313" key="9">
    <source>
        <dbReference type="EMBL" id="ATC64335.1"/>
    </source>
</evidence>
<protein>
    <recommendedName>
        <fullName evidence="2 7">Glutamate racemase</fullName>
        <ecNumber evidence="2 7">5.1.1.3</ecNumber>
    </recommendedName>
</protein>
<dbReference type="EMBL" id="CP023344">
    <property type="protein sequence ID" value="ATC64335.1"/>
    <property type="molecule type" value="Genomic_DNA"/>
</dbReference>
<keyword evidence="6 7" id="KW-0961">Cell wall biogenesis/degradation</keyword>
<dbReference type="InterPro" id="IPR033134">
    <property type="entry name" value="Asp/Glu_racemase_AS_2"/>
</dbReference>
<evidence type="ECO:0000256" key="6">
    <source>
        <dbReference type="ARBA" id="ARBA00023316"/>
    </source>
</evidence>
<dbReference type="Gene3D" id="3.40.50.1860">
    <property type="match status" value="2"/>
</dbReference>
<dbReference type="PANTHER" id="PTHR21198">
    <property type="entry name" value="GLUTAMATE RACEMASE"/>
    <property type="match status" value="1"/>
</dbReference>
<evidence type="ECO:0000256" key="4">
    <source>
        <dbReference type="ARBA" id="ARBA00022984"/>
    </source>
</evidence>
<keyword evidence="5 7" id="KW-0413">Isomerase</keyword>
<evidence type="ECO:0000256" key="5">
    <source>
        <dbReference type="ARBA" id="ARBA00023235"/>
    </source>
</evidence>
<feature type="active site" description="Proton donor/acceptor" evidence="7">
    <location>
        <position position="69"/>
    </location>
</feature>
<dbReference type="NCBIfam" id="TIGR00067">
    <property type="entry name" value="glut_race"/>
    <property type="match status" value="1"/>
</dbReference>
<dbReference type="GO" id="GO:0009252">
    <property type="term" value="P:peptidoglycan biosynthetic process"/>
    <property type="evidence" value="ECO:0007669"/>
    <property type="project" value="UniProtKB-UniRule"/>
</dbReference>
<evidence type="ECO:0000256" key="2">
    <source>
        <dbReference type="ARBA" id="ARBA00013090"/>
    </source>
</evidence>
<dbReference type="GO" id="GO:0071555">
    <property type="term" value="P:cell wall organization"/>
    <property type="evidence" value="ECO:0007669"/>
    <property type="project" value="UniProtKB-KW"/>
</dbReference>
<dbReference type="PROSITE" id="PS00923">
    <property type="entry name" value="ASP_GLU_RACEMASE_1"/>
    <property type="match status" value="1"/>
</dbReference>
<dbReference type="AlphaFoldDB" id="A0A290Q6P0"/>
<dbReference type="RefSeq" id="WP_096055967.1">
    <property type="nucleotide sequence ID" value="NZ_CP023344.1"/>
</dbReference>
<evidence type="ECO:0000256" key="8">
    <source>
        <dbReference type="SAM" id="MobiDB-lite"/>
    </source>
</evidence>
<keyword evidence="3 7" id="KW-0133">Cell shape</keyword>
<dbReference type="UniPathway" id="UPA00219"/>
<evidence type="ECO:0000256" key="7">
    <source>
        <dbReference type="HAMAP-Rule" id="MF_00258"/>
    </source>
</evidence>
<comment type="catalytic activity">
    <reaction evidence="1 7">
        <text>L-glutamate = D-glutamate</text>
        <dbReference type="Rhea" id="RHEA:12813"/>
        <dbReference type="ChEBI" id="CHEBI:29985"/>
        <dbReference type="ChEBI" id="CHEBI:29986"/>
        <dbReference type="EC" id="5.1.1.3"/>
    </reaction>
</comment>
<feature type="binding site" evidence="7">
    <location>
        <begin position="70"/>
        <end position="71"/>
    </location>
    <ligand>
        <name>substrate</name>
    </ligand>
</feature>
<dbReference type="InterPro" id="IPR004391">
    <property type="entry name" value="Glu_race"/>
</dbReference>
<dbReference type="EC" id="5.1.1.3" evidence="2 7"/>
<dbReference type="Proteomes" id="UP000217265">
    <property type="component" value="Chromosome"/>
</dbReference>
<reference evidence="9 10" key="1">
    <citation type="submission" date="2017-09" db="EMBL/GenBank/DDBJ databases">
        <title>Complete genome sequence of Verrucomicrobial strain HZ-65, isolated from freshwater.</title>
        <authorList>
            <person name="Choi A."/>
        </authorList>
    </citation>
    <scope>NUCLEOTIDE SEQUENCE [LARGE SCALE GENOMIC DNA]</scope>
    <source>
        <strain evidence="9 10">HZ-65</strain>
    </source>
</reference>